<dbReference type="GO" id="GO:0005975">
    <property type="term" value="P:carbohydrate metabolic process"/>
    <property type="evidence" value="ECO:0007669"/>
    <property type="project" value="InterPro"/>
</dbReference>
<dbReference type="InterPro" id="IPR008928">
    <property type="entry name" value="6-hairpin_glycosidase_sf"/>
</dbReference>
<dbReference type="AlphaFoldDB" id="A0A9D1XEM4"/>
<keyword evidence="1" id="KW-0378">Hydrolase</keyword>
<dbReference type="PANTHER" id="PTHR31047">
    <property type="entry name" value="MEIOTICALLY UP-REGULATED GENE 157 PROTEIN"/>
    <property type="match status" value="1"/>
</dbReference>
<dbReference type="Gene3D" id="1.50.10.10">
    <property type="match status" value="1"/>
</dbReference>
<sequence length="183" mass="21068">MLKELKKLPVREDLAEKAAKLAGELEEGIDRYGIIRHPEYGEIFVYETDGLGNYRLMDDANLPSLLGTTLVPVKEKWKEVYRNTRRFLLSAENPYYYEGKFGKGIGSPHTPERYIWHIALCVQGMTSEDPEEQKEILETLKNTTAGTNLMHEGFDVDAPEHFTRDWFAWANSMFCLFVNSLLS</sequence>
<accession>A0A9D1XEM4</accession>
<dbReference type="GO" id="GO:0016787">
    <property type="term" value="F:hydrolase activity"/>
    <property type="evidence" value="ECO:0007669"/>
    <property type="project" value="UniProtKB-KW"/>
</dbReference>
<evidence type="ECO:0000313" key="2">
    <source>
        <dbReference type="Proteomes" id="UP000886890"/>
    </source>
</evidence>
<name>A0A9D1XEM4_9FIRM</name>
<dbReference type="SMART" id="SM01149">
    <property type="entry name" value="DUF1237"/>
    <property type="match status" value="1"/>
</dbReference>
<dbReference type="SUPFAM" id="SSF48208">
    <property type="entry name" value="Six-hairpin glycosidases"/>
    <property type="match status" value="1"/>
</dbReference>
<gene>
    <name evidence="1" type="ORF">H9734_11025</name>
</gene>
<dbReference type="InterPro" id="IPR012341">
    <property type="entry name" value="6hp_glycosidase-like_sf"/>
</dbReference>
<dbReference type="InterPro" id="IPR008313">
    <property type="entry name" value="GH125"/>
</dbReference>
<dbReference type="EMBL" id="DXEK01000181">
    <property type="protein sequence ID" value="HIX78108.1"/>
    <property type="molecule type" value="Genomic_DNA"/>
</dbReference>
<dbReference type="Pfam" id="PF06824">
    <property type="entry name" value="Glyco_hydro_125"/>
    <property type="match status" value="1"/>
</dbReference>
<evidence type="ECO:0000313" key="1">
    <source>
        <dbReference type="EMBL" id="HIX78108.1"/>
    </source>
</evidence>
<proteinExistence type="predicted"/>
<dbReference type="PANTHER" id="PTHR31047:SF0">
    <property type="entry name" value="MEIOTICALLY UP-REGULATED GENE 157 PROTEIN"/>
    <property type="match status" value="1"/>
</dbReference>
<dbReference type="Proteomes" id="UP000886890">
    <property type="component" value="Unassembled WGS sequence"/>
</dbReference>
<reference evidence="1" key="2">
    <citation type="submission" date="2021-04" db="EMBL/GenBank/DDBJ databases">
        <authorList>
            <person name="Gilroy R."/>
        </authorList>
    </citation>
    <scope>NUCLEOTIDE SEQUENCE</scope>
    <source>
        <strain evidence="1">CHK183-1962</strain>
    </source>
</reference>
<protein>
    <submittedName>
        <fullName evidence="1">Glycoside hydrolase family 125 protein</fullName>
    </submittedName>
</protein>
<organism evidence="1 2">
    <name type="scientific">Candidatus Fusicatenibacter merdavium</name>
    <dbReference type="NCBI Taxonomy" id="2838600"/>
    <lineage>
        <taxon>Bacteria</taxon>
        <taxon>Bacillati</taxon>
        <taxon>Bacillota</taxon>
        <taxon>Clostridia</taxon>
        <taxon>Lachnospirales</taxon>
        <taxon>Lachnospiraceae</taxon>
        <taxon>Fusicatenibacter</taxon>
    </lineage>
</organism>
<reference evidence="1" key="1">
    <citation type="journal article" date="2021" name="PeerJ">
        <title>Extensive microbial diversity within the chicken gut microbiome revealed by metagenomics and culture.</title>
        <authorList>
            <person name="Gilroy R."/>
            <person name="Ravi A."/>
            <person name="Getino M."/>
            <person name="Pursley I."/>
            <person name="Horton D.L."/>
            <person name="Alikhan N.F."/>
            <person name="Baker D."/>
            <person name="Gharbi K."/>
            <person name="Hall N."/>
            <person name="Watson M."/>
            <person name="Adriaenssens E.M."/>
            <person name="Foster-Nyarko E."/>
            <person name="Jarju S."/>
            <person name="Secka A."/>
            <person name="Antonio M."/>
            <person name="Oren A."/>
            <person name="Chaudhuri R.R."/>
            <person name="La Ragione R."/>
            <person name="Hildebrand F."/>
            <person name="Pallen M.J."/>
        </authorList>
    </citation>
    <scope>NUCLEOTIDE SEQUENCE</scope>
    <source>
        <strain evidence="1">CHK183-1962</strain>
    </source>
</reference>
<comment type="caution">
    <text evidence="1">The sequence shown here is derived from an EMBL/GenBank/DDBJ whole genome shotgun (WGS) entry which is preliminary data.</text>
</comment>